<dbReference type="InterPro" id="IPR055346">
    <property type="entry name" value="Fe-S_cluster_assembly_SufBD"/>
</dbReference>
<evidence type="ECO:0000313" key="3">
    <source>
        <dbReference type="EMBL" id="OFV66530.1"/>
    </source>
</evidence>
<dbReference type="AlphaFoldDB" id="A0A1F2P5J1"/>
<feature type="domain" description="SUF system FeS cluster assembly SufBD core" evidence="2">
    <location>
        <begin position="137"/>
        <end position="366"/>
    </location>
</feature>
<gene>
    <name evidence="3" type="ORF">SBU_000497</name>
</gene>
<protein>
    <submittedName>
        <fullName evidence="3">SufBD protein</fullName>
    </submittedName>
</protein>
<sequence>MEGIDVRGEEEIEIESFDLEGGEHDPISGLDELSEYEKELLAAGIDPQERERSGSFLQQDHSVVLARSLLPGLEVMGTDDALRRYPWLEDYSWKLIPRDRDRFTREVAERPTHGYFIRAERDARITLPLQSCLFISKDKIRQNVHNIIIAEENSELHIITGCTVSHRVSSALHLGISEFYVKPGAKITFTMVHNWAGGVDVRPRSAVLVEDGGVFISNYIVMTPVRSLQMYPTAYCLGRGSVATFQSIVYASSHSNIDMGSRIVFKGRGSRGDIVSRVIATDHAKVIAKGDLVGEADDVKGHLECRGLMLSDTSVIESVPELKARRRNIDLSHEAAVGKIAEEEIRYLMARGFSEDEAVGMIIRGFLSLEIKGLPEGLARETKRMFDMTLEKVM</sequence>
<dbReference type="InterPro" id="IPR037284">
    <property type="entry name" value="SUF_FeS_clus_asmbl_SufBD_sf"/>
</dbReference>
<dbReference type="SUPFAM" id="SSF101960">
    <property type="entry name" value="Stabilizer of iron transporter SufD"/>
    <property type="match status" value="1"/>
</dbReference>
<comment type="caution">
    <text evidence="3">The sequence shown here is derived from an EMBL/GenBank/DDBJ whole genome shotgun (WGS) entry which is preliminary data.</text>
</comment>
<evidence type="ECO:0000313" key="4">
    <source>
        <dbReference type="Proteomes" id="UP000185779"/>
    </source>
</evidence>
<dbReference type="EMBL" id="LYOR01000002">
    <property type="protein sequence ID" value="OFV66530.1"/>
    <property type="molecule type" value="Genomic_DNA"/>
</dbReference>
<dbReference type="Pfam" id="PF01458">
    <property type="entry name" value="SUFBD_core"/>
    <property type="match status" value="1"/>
</dbReference>
<evidence type="ECO:0000256" key="1">
    <source>
        <dbReference type="ARBA" id="ARBA00043967"/>
    </source>
</evidence>
<evidence type="ECO:0000259" key="2">
    <source>
        <dbReference type="Pfam" id="PF01458"/>
    </source>
</evidence>
<dbReference type="InterPro" id="IPR000825">
    <property type="entry name" value="SUF_FeS_clus_asmbl_SufBD_core"/>
</dbReference>
<dbReference type="STRING" id="1839936.SBU_000497"/>
<accession>A0A1F2P5J1</accession>
<proteinExistence type="inferred from homology"/>
<name>A0A1F2P5J1_9EURY</name>
<comment type="similarity">
    <text evidence="1">Belongs to the iron-sulfur cluster assembly SufBD family.</text>
</comment>
<dbReference type="PANTHER" id="PTHR30508:SF1">
    <property type="entry name" value="UPF0051 PROTEIN ABCI8, CHLOROPLASTIC-RELATED"/>
    <property type="match status" value="1"/>
</dbReference>
<keyword evidence="4" id="KW-1185">Reference proteome</keyword>
<dbReference type="Proteomes" id="UP000185779">
    <property type="component" value="Unassembled WGS sequence"/>
</dbReference>
<dbReference type="GO" id="GO:0016226">
    <property type="term" value="P:iron-sulfur cluster assembly"/>
    <property type="evidence" value="ECO:0007669"/>
    <property type="project" value="InterPro"/>
</dbReference>
<organism evidence="3 4">
    <name type="scientific">Candidatus Syntropharchaeum butanivorans</name>
    <dbReference type="NCBI Taxonomy" id="1839936"/>
    <lineage>
        <taxon>Archaea</taxon>
        <taxon>Methanobacteriati</taxon>
        <taxon>Methanobacteriota</taxon>
        <taxon>Stenosarchaea group</taxon>
        <taxon>Methanomicrobia</taxon>
        <taxon>Methanosarcinales</taxon>
        <taxon>ANME-2 cluster</taxon>
        <taxon>Candidatus Syntropharchaeum</taxon>
    </lineage>
</organism>
<dbReference type="PANTHER" id="PTHR30508">
    <property type="entry name" value="FES CLUSTER ASSEMBLY PROTEIN SUF"/>
    <property type="match status" value="1"/>
</dbReference>
<reference evidence="3" key="1">
    <citation type="submission" date="2016-05" db="EMBL/GenBank/DDBJ databases">
        <title>Microbial consortia oxidize butane by reversing methanogenesis.</title>
        <authorList>
            <person name="Laso-Perez R."/>
            <person name="Richter M."/>
            <person name="Wegener G."/>
            <person name="Musat F."/>
        </authorList>
    </citation>
    <scope>NUCLEOTIDE SEQUENCE [LARGE SCALE GENOMIC DNA]</scope>
    <source>
        <strain evidence="3">BOX1</strain>
    </source>
</reference>